<dbReference type="SUPFAM" id="SSF57625">
    <property type="entry name" value="Invertebrate chitin-binding proteins"/>
    <property type="match status" value="1"/>
</dbReference>
<evidence type="ECO:0000313" key="2">
    <source>
        <dbReference type="EMBL" id="GAA5067949.1"/>
    </source>
</evidence>
<dbReference type="InterPro" id="IPR036508">
    <property type="entry name" value="Chitin-bd_dom_sf"/>
</dbReference>
<feature type="signal peptide" evidence="1">
    <location>
        <begin position="1"/>
        <end position="22"/>
    </location>
</feature>
<dbReference type="RefSeq" id="WP_259546531.1">
    <property type="nucleotide sequence ID" value="NZ_BAABHW010000001.1"/>
</dbReference>
<comment type="caution">
    <text evidence="2">The sequence shown here is derived from an EMBL/GenBank/DDBJ whole genome shotgun (WGS) entry which is preliminary data.</text>
</comment>
<feature type="chain" id="PRO_5046571482" description="Chitin-binding type-2 domain-containing protein" evidence="1">
    <location>
        <begin position="23"/>
        <end position="53"/>
    </location>
</feature>
<sequence>MTKLKTLLAAAALIAAPGFALADCPYDHQVTMSCADGTSWDSESQSCVPSGMS</sequence>
<keyword evidence="1" id="KW-0732">Signal</keyword>
<reference evidence="3" key="1">
    <citation type="journal article" date="2019" name="Int. J. Syst. Evol. Microbiol.">
        <title>The Global Catalogue of Microorganisms (GCM) 10K type strain sequencing project: providing services to taxonomists for standard genome sequencing and annotation.</title>
        <authorList>
            <consortium name="The Broad Institute Genomics Platform"/>
            <consortium name="The Broad Institute Genome Sequencing Center for Infectious Disease"/>
            <person name="Wu L."/>
            <person name="Ma J."/>
        </authorList>
    </citation>
    <scope>NUCLEOTIDE SEQUENCE [LARGE SCALE GENOMIC DNA]</scope>
    <source>
        <strain evidence="3">JCM 18015</strain>
    </source>
</reference>
<evidence type="ECO:0008006" key="4">
    <source>
        <dbReference type="Google" id="ProtNLM"/>
    </source>
</evidence>
<accession>A0ABP9KYC9</accession>
<keyword evidence="3" id="KW-1185">Reference proteome</keyword>
<dbReference type="EMBL" id="BAABHW010000001">
    <property type="protein sequence ID" value="GAA5067949.1"/>
    <property type="molecule type" value="Genomic_DNA"/>
</dbReference>
<evidence type="ECO:0000256" key="1">
    <source>
        <dbReference type="SAM" id="SignalP"/>
    </source>
</evidence>
<proteinExistence type="predicted"/>
<protein>
    <recommendedName>
        <fullName evidence="4">Chitin-binding type-2 domain-containing protein</fullName>
    </recommendedName>
</protein>
<evidence type="ECO:0000313" key="3">
    <source>
        <dbReference type="Proteomes" id="UP001499910"/>
    </source>
</evidence>
<organism evidence="2 3">
    <name type="scientific">[Roseibacterium] beibuensis</name>
    <dbReference type="NCBI Taxonomy" id="1193142"/>
    <lineage>
        <taxon>Bacteria</taxon>
        <taxon>Pseudomonadati</taxon>
        <taxon>Pseudomonadota</taxon>
        <taxon>Alphaproteobacteria</taxon>
        <taxon>Rhodobacterales</taxon>
        <taxon>Roseobacteraceae</taxon>
        <taxon>Roseicyclus</taxon>
    </lineage>
</organism>
<dbReference type="Proteomes" id="UP001499910">
    <property type="component" value="Unassembled WGS sequence"/>
</dbReference>
<name>A0ABP9KYC9_9RHOB</name>
<gene>
    <name evidence="2" type="ORF">GCM10023209_08050</name>
</gene>